<keyword evidence="2" id="KW-1185">Reference proteome</keyword>
<accession>A0A1I5H9Q6</accession>
<protein>
    <submittedName>
        <fullName evidence="1">P2-like prophage tail protein X</fullName>
    </submittedName>
</protein>
<evidence type="ECO:0000313" key="1">
    <source>
        <dbReference type="EMBL" id="SFO45004.1"/>
    </source>
</evidence>
<dbReference type="OrthoDB" id="8421526at2"/>
<dbReference type="AlphaFoldDB" id="A0A1I5H9Q6"/>
<sequence>MSDYEVIKVRATGLKLSDLLWSHYRRRIVGAVEEVLHLNAGLSAFVELPLGIEIKVPVASSFEAAEQVTAVRIFD</sequence>
<reference evidence="1 2" key="1">
    <citation type="submission" date="2016-10" db="EMBL/GenBank/DDBJ databases">
        <authorList>
            <person name="de Groot N.N."/>
        </authorList>
    </citation>
    <scope>NUCLEOTIDE SEQUENCE [LARGE SCALE GENOMIC DNA]</scope>
    <source>
        <strain evidence="1 2">CGMCC 1.9157</strain>
    </source>
</reference>
<gene>
    <name evidence="1" type="ORF">SAMN04488056_106112</name>
</gene>
<dbReference type="RefSeq" id="WP_090072914.1">
    <property type="nucleotide sequence ID" value="NZ_FOVR01000006.1"/>
</dbReference>
<dbReference type="Proteomes" id="UP000199236">
    <property type="component" value="Unassembled WGS sequence"/>
</dbReference>
<name>A0A1I5H9Q6_9HYPH</name>
<organism evidence="1 2">
    <name type="scientific">Cohaesibacter marisflavi</name>
    <dbReference type="NCBI Taxonomy" id="655353"/>
    <lineage>
        <taxon>Bacteria</taxon>
        <taxon>Pseudomonadati</taxon>
        <taxon>Pseudomonadota</taxon>
        <taxon>Alphaproteobacteria</taxon>
        <taxon>Hyphomicrobiales</taxon>
        <taxon>Cohaesibacteraceae</taxon>
    </lineage>
</organism>
<dbReference type="Pfam" id="PF05489">
    <property type="entry name" value="Phage_tail_X"/>
    <property type="match status" value="1"/>
</dbReference>
<dbReference type="STRING" id="655353.SAMN04488056_106112"/>
<evidence type="ECO:0000313" key="2">
    <source>
        <dbReference type="Proteomes" id="UP000199236"/>
    </source>
</evidence>
<proteinExistence type="predicted"/>
<dbReference type="InterPro" id="IPR008861">
    <property type="entry name" value="GpX-like"/>
</dbReference>
<dbReference type="EMBL" id="FOVR01000006">
    <property type="protein sequence ID" value="SFO45004.1"/>
    <property type="molecule type" value="Genomic_DNA"/>
</dbReference>